<dbReference type="EMBL" id="CP003382">
    <property type="protein sequence ID" value="AFZ66272.1"/>
    <property type="molecule type" value="Genomic_DNA"/>
</dbReference>
<name>K9ZZB8_DEIPD</name>
<sequence length="104" mass="11403">MSTPQEIQVVDNSEAQRYEAQTEAGLAFAEYRPVANALVFSHTEVPEGLEGQGVGSSLLRFALDDARSRGLQVVPMCPFVAAFIGKHREYVDLVHPQQRGVFGL</sequence>
<dbReference type="Proteomes" id="UP000010467">
    <property type="component" value="Chromosome"/>
</dbReference>
<dbReference type="PANTHER" id="PTHR31435">
    <property type="entry name" value="PROTEIN NATD1"/>
    <property type="match status" value="1"/>
</dbReference>
<dbReference type="InterPro" id="IPR016181">
    <property type="entry name" value="Acyl_CoA_acyltransferase"/>
</dbReference>
<dbReference type="PROSITE" id="PS51729">
    <property type="entry name" value="GNAT_YJDJ"/>
    <property type="match status" value="1"/>
</dbReference>
<dbReference type="CDD" id="cd04301">
    <property type="entry name" value="NAT_SF"/>
    <property type="match status" value="1"/>
</dbReference>
<protein>
    <submittedName>
        <fullName evidence="2">Putative acetyltransferase</fullName>
    </submittedName>
</protein>
<dbReference type="InterPro" id="IPR045057">
    <property type="entry name" value="Gcn5-rel_NAT"/>
</dbReference>
<gene>
    <name evidence="2" type="ordered locus">Deipe_0692</name>
</gene>
<dbReference type="KEGG" id="dpd:Deipe_0692"/>
<dbReference type="PANTHER" id="PTHR31435:SF10">
    <property type="entry name" value="BSR4717 PROTEIN"/>
    <property type="match status" value="1"/>
</dbReference>
<dbReference type="PATRIC" id="fig|937777.3.peg.698"/>
<dbReference type="OrthoDB" id="9793389at2"/>
<dbReference type="HOGENOM" id="CLU_132888_0_2_0"/>
<organism evidence="2 3">
    <name type="scientific">Deinococcus peraridilitoris (strain DSM 19664 / LMG 22246 / CIP 109416 / KR-200)</name>
    <dbReference type="NCBI Taxonomy" id="937777"/>
    <lineage>
        <taxon>Bacteria</taxon>
        <taxon>Thermotogati</taxon>
        <taxon>Deinococcota</taxon>
        <taxon>Deinococci</taxon>
        <taxon>Deinococcales</taxon>
        <taxon>Deinococcaceae</taxon>
        <taxon>Deinococcus</taxon>
    </lineage>
</organism>
<dbReference type="GO" id="GO:0016740">
    <property type="term" value="F:transferase activity"/>
    <property type="evidence" value="ECO:0007669"/>
    <property type="project" value="UniProtKB-KW"/>
</dbReference>
<dbReference type="AlphaFoldDB" id="K9ZZB8"/>
<evidence type="ECO:0000313" key="3">
    <source>
        <dbReference type="Proteomes" id="UP000010467"/>
    </source>
</evidence>
<feature type="domain" description="N-acetyltransferase" evidence="1">
    <location>
        <begin position="10"/>
        <end position="95"/>
    </location>
</feature>
<dbReference type="eggNOG" id="COG2388">
    <property type="taxonomic scope" value="Bacteria"/>
</dbReference>
<keyword evidence="3" id="KW-1185">Reference proteome</keyword>
<keyword evidence="2" id="KW-0808">Transferase</keyword>
<evidence type="ECO:0000259" key="1">
    <source>
        <dbReference type="PROSITE" id="PS51729"/>
    </source>
</evidence>
<accession>K9ZZB8</accession>
<dbReference type="RefSeq" id="WP_015234582.1">
    <property type="nucleotide sequence ID" value="NC_019793.1"/>
</dbReference>
<dbReference type="Gene3D" id="3.40.630.30">
    <property type="match status" value="1"/>
</dbReference>
<dbReference type="Pfam" id="PF14542">
    <property type="entry name" value="Acetyltransf_CG"/>
    <property type="match status" value="1"/>
</dbReference>
<dbReference type="STRING" id="937777.Deipe_0692"/>
<dbReference type="InterPro" id="IPR031165">
    <property type="entry name" value="GNAT_YJDJ"/>
</dbReference>
<dbReference type="SUPFAM" id="SSF55729">
    <property type="entry name" value="Acyl-CoA N-acyltransferases (Nat)"/>
    <property type="match status" value="1"/>
</dbReference>
<evidence type="ECO:0000313" key="2">
    <source>
        <dbReference type="EMBL" id="AFZ66272.1"/>
    </source>
</evidence>
<proteinExistence type="predicted"/>
<reference evidence="3" key="1">
    <citation type="submission" date="2012-03" db="EMBL/GenBank/DDBJ databases">
        <title>Complete sequence of chromosome of Deinococcus peraridilitoris DSM 19664.</title>
        <authorList>
            <person name="Lucas S."/>
            <person name="Copeland A."/>
            <person name="Lapidus A."/>
            <person name="Glavina del Rio T."/>
            <person name="Dalin E."/>
            <person name="Tice H."/>
            <person name="Bruce D."/>
            <person name="Goodwin L."/>
            <person name="Pitluck S."/>
            <person name="Peters L."/>
            <person name="Mikhailova N."/>
            <person name="Lu M."/>
            <person name="Kyrpides N."/>
            <person name="Mavromatis K."/>
            <person name="Ivanova N."/>
            <person name="Brettin T."/>
            <person name="Detter J.C."/>
            <person name="Han C."/>
            <person name="Larimer F."/>
            <person name="Land M."/>
            <person name="Hauser L."/>
            <person name="Markowitz V."/>
            <person name="Cheng J.-F."/>
            <person name="Hugenholtz P."/>
            <person name="Woyke T."/>
            <person name="Wu D."/>
            <person name="Pukall R."/>
            <person name="Steenblock K."/>
            <person name="Brambilla E."/>
            <person name="Klenk H.-P."/>
            <person name="Eisen J.A."/>
        </authorList>
    </citation>
    <scope>NUCLEOTIDE SEQUENCE [LARGE SCALE GENOMIC DNA]</scope>
    <source>
        <strain evidence="3">DSM 19664 / LMG 22246 / CIP 109416 / KR-200</strain>
    </source>
</reference>